<dbReference type="Gene3D" id="1.10.8.730">
    <property type="match status" value="1"/>
</dbReference>
<sequence length="868" mass="98149">MAQIFDRSWIRQARDAAQNFWRDAVLGETPAHDDIEATLNSREGSSPSGLHHILKYDQYDDNTGLFYNDNAVAFCFSVVQQTGADADMVSQLTTLFTPIPPGTGVQWCLFGSTRVDAVLEHYEDLRHEAVEAGKVDPMFLEIARRRTAYIRSMQGQSLWESAPFLVKQTRLVFSVTRSGSHMDHTLVSEMADLKSTLMSSLRAGKLPARQMDADDLIAFLFPIFNPEFLFNGEPMPDLRYDPTRPLKEQITAFGHRARVRTTEILFGIPPADDEPDTRVAVRAFGVQRYPRTKHLWEMTGIVGSFTDSQLQYPCPYLVCGGIFTLDRNVVDSRVQVRSARAQQNAESKMAKFQPSLAAQSRDWKMVQVQLDAGGQMCELYHTLILFAPRQQINRYSQTAINLWDHVGFRIVPLRMMNLQALYASIPMTLTKGARGDLKRNRLMSQKTTVNAVDMSPVLGEWSGNGNPIMLFYGRRGTITPVDFYRNRQGNYNLFASGVSGAGKTVTLNEVAFGYRSVGARCAIIDVGGGYENFVNMLDGAFIRFTLNSKICVNPFSWVGVDEENTFEQELRMLKPLIGRMASPEAPLNALQYAFIEEAITVVWNRHNRASNPTLIAEYLMTEIKNEKGEIERIAYELGRQLRPFCEGGVYGRFFNGEANISFDNDLTCLELEELKDAPELRRVVLFALTSKIAHDMYMSPRNLPKLCVVDEAWQLLGDDRETALFIEEGYRRARKYKGIFGLGTQSIEDAYKNDASKAAYNNADWKFILRQDKQKLDNLIKDGLASFTPAVEKMIRSLQKEDGQFAEMIIDSPDGQMLVRHIPDPFALLVATSTGEDVEERNHLLKQGYTHFQALEVMLERRRARAAA</sequence>
<dbReference type="Gene3D" id="3.40.50.300">
    <property type="entry name" value="P-loop containing nucleotide triphosphate hydrolases"/>
    <property type="match status" value="1"/>
</dbReference>
<evidence type="ECO:0000313" key="2">
    <source>
        <dbReference type="EMBL" id="KGX17299.1"/>
    </source>
</evidence>
<proteinExistence type="predicted"/>
<dbReference type="InterPro" id="IPR014117">
    <property type="entry name" value="TraC-F-type"/>
</dbReference>
<dbReference type="EMBL" id="JQIM01000007">
    <property type="protein sequence ID" value="KGX17299.1"/>
    <property type="molecule type" value="Genomic_DNA"/>
</dbReference>
<comment type="caution">
    <text evidence="2">The sequence shown here is derived from an EMBL/GenBank/DDBJ whole genome shotgun (WGS) entry which is preliminary data.</text>
</comment>
<protein>
    <submittedName>
        <fullName evidence="2">Type-IV secretion system protein TraC</fullName>
    </submittedName>
</protein>
<dbReference type="Pfam" id="PF11130">
    <property type="entry name" value="TraC_F_IV"/>
    <property type="match status" value="1"/>
</dbReference>
<accession>A0AA40JIK9</accession>
<dbReference type="InterPro" id="IPR053155">
    <property type="entry name" value="F-pilin_assembly_TraC"/>
</dbReference>
<dbReference type="InterPro" id="IPR043964">
    <property type="entry name" value="P-loop_TraG"/>
</dbReference>
<dbReference type="AlphaFoldDB" id="A0AA40JIK9"/>
<evidence type="ECO:0000259" key="1">
    <source>
        <dbReference type="Pfam" id="PF19044"/>
    </source>
</evidence>
<dbReference type="PANTHER" id="PTHR38467">
    <property type="match status" value="1"/>
</dbReference>
<organism evidence="2 3">
    <name type="scientific">Burkholderia pseudomallei</name>
    <name type="common">Pseudomonas pseudomallei</name>
    <dbReference type="NCBI Taxonomy" id="28450"/>
    <lineage>
        <taxon>Bacteria</taxon>
        <taxon>Pseudomonadati</taxon>
        <taxon>Pseudomonadota</taxon>
        <taxon>Betaproteobacteria</taxon>
        <taxon>Burkholderiales</taxon>
        <taxon>Burkholderiaceae</taxon>
        <taxon>Burkholderia</taxon>
        <taxon>pseudomallei group</taxon>
    </lineage>
</organism>
<dbReference type="InterPro" id="IPR027417">
    <property type="entry name" value="P-loop_NTPase"/>
</dbReference>
<dbReference type="NCBIfam" id="TIGR02746">
    <property type="entry name" value="TraC-F-type"/>
    <property type="match status" value="1"/>
</dbReference>
<dbReference type="PANTHER" id="PTHR38467:SF1">
    <property type="entry name" value="CONJUGATIVE TRANSFER: ASSEMBLY"/>
    <property type="match status" value="1"/>
</dbReference>
<dbReference type="Proteomes" id="UP000030475">
    <property type="component" value="Unassembled WGS sequence"/>
</dbReference>
<name>A0AA40JIK9_BURPE</name>
<reference evidence="2 3" key="1">
    <citation type="submission" date="2014-08" db="EMBL/GenBank/DDBJ databases">
        <authorList>
            <person name="Bunnell A."/>
            <person name="Chain P.S."/>
            <person name="Chertkov O."/>
            <person name="Currie B.J."/>
            <person name="Daligault H.E."/>
            <person name="Davenport K.W."/>
            <person name="Davis C."/>
            <person name="Gleasner C.D."/>
            <person name="Johnson S.L."/>
            <person name="Kaestli M."/>
            <person name="Koren S."/>
            <person name="Kunde Y.A."/>
            <person name="Mayo M."/>
            <person name="McMurry K.K."/>
            <person name="Price E.P."/>
            <person name="Reitenga K.G."/>
            <person name="Robison R."/>
            <person name="Rosovitz M.J."/>
            <person name="Sarovich D.S."/>
            <person name="Teshima H."/>
        </authorList>
    </citation>
    <scope>NUCLEOTIDE SEQUENCE [LARGE SCALE GENOMIC DNA]</scope>
    <source>
        <strain evidence="2 3">MSHR44</strain>
    </source>
</reference>
<dbReference type="RefSeq" id="WP_052142513.1">
    <property type="nucleotide sequence ID" value="NZ_KN323090.1"/>
</dbReference>
<dbReference type="Pfam" id="PF19044">
    <property type="entry name" value="P-loop_TraG"/>
    <property type="match status" value="1"/>
</dbReference>
<feature type="domain" description="TraG P-loop" evidence="1">
    <location>
        <begin position="488"/>
        <end position="812"/>
    </location>
</feature>
<dbReference type="SUPFAM" id="SSF52540">
    <property type="entry name" value="P-loop containing nucleoside triphosphate hydrolases"/>
    <property type="match status" value="1"/>
</dbReference>
<evidence type="ECO:0000313" key="3">
    <source>
        <dbReference type="Proteomes" id="UP000030475"/>
    </source>
</evidence>
<dbReference type="InterPro" id="IPR025955">
    <property type="entry name" value="TraC/Conjuga_ATPase"/>
</dbReference>
<gene>
    <name evidence="2" type="primary">traC</name>
    <name evidence="2" type="ORF">Y036_5986</name>
</gene>